<proteinExistence type="predicted"/>
<evidence type="ECO:0000313" key="4">
    <source>
        <dbReference type="Proteomes" id="UP000279600"/>
    </source>
</evidence>
<reference evidence="3 4" key="1">
    <citation type="submission" date="2018-12" db="EMBL/GenBank/DDBJ databases">
        <title>Complete genome of Nonlabens sp. MJ115.</title>
        <authorList>
            <person name="Choi H.S."/>
            <person name="Jung J."/>
        </authorList>
    </citation>
    <scope>NUCLEOTIDE SEQUENCE [LARGE SCALE GENOMIC DNA]</scope>
    <source>
        <strain evidence="3 4">MJ115</strain>
    </source>
</reference>
<dbReference type="InterPro" id="IPR006311">
    <property type="entry name" value="TAT_signal"/>
</dbReference>
<dbReference type="EMBL" id="CP034549">
    <property type="protein sequence ID" value="AZQ43029.1"/>
    <property type="molecule type" value="Genomic_DNA"/>
</dbReference>
<evidence type="ECO:0000256" key="2">
    <source>
        <dbReference type="SAM" id="MobiDB-lite"/>
    </source>
</evidence>
<dbReference type="RefSeq" id="WP_126445038.1">
    <property type="nucleotide sequence ID" value="NZ_CP034549.1"/>
</dbReference>
<sequence>MCNTDKNKKHQDPNSTAHHQEHEAWNRRAFLQAIGIAGAGSIALGTSKVSAAVVSPITKALNESDNGRSLVLIRLKGGNDGLNTIVPLFDYDSYAAVRPNIALGRSSLHRLNDDFGLPDFMQPLQSLWGDGKMKVVHGVGYEDASLSHFRASDIWASTVADEEVETGWLGRYYDQQLPNFLLEPPDIPPAIQIGSLGNLAFEGLDANYAFSVADPQQLYSLAQNGWQHDVNDVPDCTYGSQLAYLRSTTNTTFKYAGVINNAYEASNTQADYENNSIAEQFSIVARLLKGNLGTKIYMVTLDGLDTHADQTDRHARQMSRLTNAIDAFYKDLESYGNQDEVLCMTISEFGRRVEQNGSQGTDHGTAAPMMLFGGGLQGNGFIGNHPSLTDLDQNGNMFHDRDFRDIYSTVLTDWLCIPQAAVNQAMYNTAYENVSLGFNCNTASAPSFNDIAFKHVMMTRGSQNILRIEQESGARLKISIYNMLGQFVGQVANEFYMPGRHEFDVKASLKQRLATGQYLYKIETNGNSYSSQFVSY</sequence>
<dbReference type="InterPro" id="IPR010869">
    <property type="entry name" value="DUF1501"/>
</dbReference>
<keyword evidence="4" id="KW-1185">Reference proteome</keyword>
<dbReference type="KEGG" id="noj:EJ995_01825"/>
<dbReference type="Proteomes" id="UP000279600">
    <property type="component" value="Chromosome"/>
</dbReference>
<feature type="region of interest" description="Disordered" evidence="2">
    <location>
        <begin position="1"/>
        <end position="22"/>
    </location>
</feature>
<dbReference type="NCBIfam" id="TIGR04183">
    <property type="entry name" value="Por_Secre_tail"/>
    <property type="match status" value="1"/>
</dbReference>
<organism evidence="3 4">
    <name type="scientific">Nonlabens ponticola</name>
    <dbReference type="NCBI Taxonomy" id="2496866"/>
    <lineage>
        <taxon>Bacteria</taxon>
        <taxon>Pseudomonadati</taxon>
        <taxon>Bacteroidota</taxon>
        <taxon>Flavobacteriia</taxon>
        <taxon>Flavobacteriales</taxon>
        <taxon>Flavobacteriaceae</taxon>
        <taxon>Nonlabens</taxon>
    </lineage>
</organism>
<dbReference type="InterPro" id="IPR026444">
    <property type="entry name" value="Secre_tail"/>
</dbReference>
<dbReference type="PANTHER" id="PTHR43737">
    <property type="entry name" value="BLL7424 PROTEIN"/>
    <property type="match status" value="1"/>
</dbReference>
<keyword evidence="1" id="KW-0732">Signal</keyword>
<dbReference type="PANTHER" id="PTHR43737:SF1">
    <property type="entry name" value="DUF1501 DOMAIN-CONTAINING PROTEIN"/>
    <property type="match status" value="1"/>
</dbReference>
<dbReference type="AlphaFoldDB" id="A0A3S9MV24"/>
<dbReference type="OrthoDB" id="9779968at2"/>
<gene>
    <name evidence="3" type="ORF">EJ995_01825</name>
</gene>
<accession>A0A3S9MV24</accession>
<evidence type="ECO:0000256" key="1">
    <source>
        <dbReference type="ARBA" id="ARBA00022729"/>
    </source>
</evidence>
<name>A0A3S9MV24_9FLAO</name>
<protein>
    <submittedName>
        <fullName evidence="3">DUF1501 domain-containing protein</fullName>
    </submittedName>
</protein>
<dbReference type="Pfam" id="PF07394">
    <property type="entry name" value="DUF1501"/>
    <property type="match status" value="1"/>
</dbReference>
<dbReference type="PROSITE" id="PS51318">
    <property type="entry name" value="TAT"/>
    <property type="match status" value="1"/>
</dbReference>
<evidence type="ECO:0000313" key="3">
    <source>
        <dbReference type="EMBL" id="AZQ43029.1"/>
    </source>
</evidence>